<dbReference type="Pfam" id="PF00089">
    <property type="entry name" value="Trypsin"/>
    <property type="match status" value="1"/>
</dbReference>
<feature type="signal peptide" evidence="8">
    <location>
        <begin position="1"/>
        <end position="19"/>
    </location>
</feature>
<dbReference type="PROSITE" id="PS00134">
    <property type="entry name" value="TRYPSIN_HIS"/>
    <property type="match status" value="1"/>
</dbReference>
<evidence type="ECO:0000256" key="1">
    <source>
        <dbReference type="ARBA" id="ARBA00004239"/>
    </source>
</evidence>
<dbReference type="InterPro" id="IPR009003">
    <property type="entry name" value="Peptidase_S1_PA"/>
</dbReference>
<keyword evidence="11" id="KW-1185">Reference proteome</keyword>
<dbReference type="AlphaFoldDB" id="A0A5E4QLM9"/>
<name>A0A5E4QLM9_9NEOP</name>
<sequence length="317" mass="34907">MLRYLIGFVLVIGLTQVQGLYEPSQPAYVESLASRPEARIVAGWPAEDGQIPHQISLRMVGVTGGVSSCGGSIIHHNWVITAAHCLANRNTFVVRLGLTNLTRAEYVVESTRKYIHPLYRENLNVVQTHDIALVGLDQSIPYGPYIQPCRLQNSEQKALDYTGVIFTVSGYGRTDDLWNGGAASEILRWVFLRGITNEECLMWYPGSSVIREQTICAESYNDTAQSSCQGDSGGPLTFVDVDGRPTMAGVVSFGSSAGCNGPHPSAYVRPGYYHDWFKTVTGLDFDWSSSDLEAQPEPETELQQDVAYLESPVDIFM</sequence>
<evidence type="ECO:0000256" key="4">
    <source>
        <dbReference type="ARBA" id="ARBA00023240"/>
    </source>
</evidence>
<evidence type="ECO:0000256" key="8">
    <source>
        <dbReference type="SAM" id="SignalP"/>
    </source>
</evidence>
<organism evidence="10 11">
    <name type="scientific">Leptidea sinapis</name>
    <dbReference type="NCBI Taxonomy" id="189913"/>
    <lineage>
        <taxon>Eukaryota</taxon>
        <taxon>Metazoa</taxon>
        <taxon>Ecdysozoa</taxon>
        <taxon>Arthropoda</taxon>
        <taxon>Hexapoda</taxon>
        <taxon>Insecta</taxon>
        <taxon>Pterygota</taxon>
        <taxon>Neoptera</taxon>
        <taxon>Endopterygota</taxon>
        <taxon>Lepidoptera</taxon>
        <taxon>Glossata</taxon>
        <taxon>Ditrysia</taxon>
        <taxon>Papilionoidea</taxon>
        <taxon>Pieridae</taxon>
        <taxon>Dismorphiinae</taxon>
        <taxon>Leptidea</taxon>
    </lineage>
</organism>
<dbReference type="CDD" id="cd00190">
    <property type="entry name" value="Tryp_SPc"/>
    <property type="match status" value="1"/>
</dbReference>
<evidence type="ECO:0000313" key="11">
    <source>
        <dbReference type="Proteomes" id="UP000324832"/>
    </source>
</evidence>
<dbReference type="InterPro" id="IPR018114">
    <property type="entry name" value="TRYPSIN_HIS"/>
</dbReference>
<protein>
    <recommendedName>
        <fullName evidence="9">Peptidase S1 domain-containing protein</fullName>
    </recommendedName>
</protein>
<dbReference type="PROSITE" id="PS50240">
    <property type="entry name" value="TRYPSIN_DOM"/>
    <property type="match status" value="1"/>
</dbReference>
<dbReference type="GO" id="GO:0004252">
    <property type="term" value="F:serine-type endopeptidase activity"/>
    <property type="evidence" value="ECO:0007669"/>
    <property type="project" value="InterPro"/>
</dbReference>
<evidence type="ECO:0000256" key="3">
    <source>
        <dbReference type="ARBA" id="ARBA00023157"/>
    </source>
</evidence>
<dbReference type="InterPro" id="IPR043504">
    <property type="entry name" value="Peptidase_S1_PA_chymotrypsin"/>
</dbReference>
<reference evidence="10 11" key="1">
    <citation type="submission" date="2017-07" db="EMBL/GenBank/DDBJ databases">
        <authorList>
            <person name="Talla V."/>
            <person name="Backstrom N."/>
        </authorList>
    </citation>
    <scope>NUCLEOTIDE SEQUENCE [LARGE SCALE GENOMIC DNA]</scope>
</reference>
<keyword evidence="3" id="KW-1015">Disulfide bond</keyword>
<dbReference type="GO" id="GO:0090729">
    <property type="term" value="F:toxin activity"/>
    <property type="evidence" value="ECO:0007669"/>
    <property type="project" value="UniProtKB-KW"/>
</dbReference>
<dbReference type="InterPro" id="IPR001314">
    <property type="entry name" value="Peptidase_S1A"/>
</dbReference>
<keyword evidence="8" id="KW-0732">Signal</keyword>
<keyword evidence="4" id="KW-1199">Hemostasis impairing toxin</keyword>
<dbReference type="FunFam" id="2.40.10.10:FF:000068">
    <property type="entry name" value="transmembrane protease serine 2"/>
    <property type="match status" value="1"/>
</dbReference>
<dbReference type="EMBL" id="FZQP02003333">
    <property type="protein sequence ID" value="VVC97828.1"/>
    <property type="molecule type" value="Genomic_DNA"/>
</dbReference>
<dbReference type="PRINTS" id="PR00722">
    <property type="entry name" value="CHYMOTRYPSIN"/>
</dbReference>
<proteinExistence type="predicted"/>
<keyword evidence="7" id="KW-0645">Protease</keyword>
<gene>
    <name evidence="10" type="ORF">LSINAPIS_LOCUS9022</name>
</gene>
<feature type="chain" id="PRO_5023132560" description="Peptidase S1 domain-containing protein" evidence="8">
    <location>
        <begin position="20"/>
        <end position="317"/>
    </location>
</feature>
<dbReference type="GO" id="GO:0005576">
    <property type="term" value="C:extracellular region"/>
    <property type="evidence" value="ECO:0007669"/>
    <property type="project" value="UniProtKB-SubCell"/>
</dbReference>
<evidence type="ECO:0000259" key="9">
    <source>
        <dbReference type="PROSITE" id="PS50240"/>
    </source>
</evidence>
<dbReference type="GO" id="GO:0006508">
    <property type="term" value="P:proteolysis"/>
    <property type="evidence" value="ECO:0007669"/>
    <property type="project" value="UniProtKB-KW"/>
</dbReference>
<feature type="domain" description="Peptidase S1" evidence="9">
    <location>
        <begin position="40"/>
        <end position="282"/>
    </location>
</feature>
<dbReference type="InterPro" id="IPR033116">
    <property type="entry name" value="TRYPSIN_SER"/>
</dbReference>
<dbReference type="SUPFAM" id="SSF50494">
    <property type="entry name" value="Trypsin-like serine proteases"/>
    <property type="match status" value="1"/>
</dbReference>
<evidence type="ECO:0000256" key="5">
    <source>
        <dbReference type="ARBA" id="ARBA00055534"/>
    </source>
</evidence>
<dbReference type="PANTHER" id="PTHR24250">
    <property type="entry name" value="CHYMOTRYPSIN-RELATED"/>
    <property type="match status" value="1"/>
</dbReference>
<dbReference type="Gene3D" id="2.40.10.10">
    <property type="entry name" value="Trypsin-like serine proteases"/>
    <property type="match status" value="1"/>
</dbReference>
<keyword evidence="2" id="KW-0800">Toxin</keyword>
<comment type="subcellular location">
    <subcellularLocation>
        <location evidence="1">Secreted</location>
        <location evidence="1">Extracellular space</location>
    </subcellularLocation>
</comment>
<evidence type="ECO:0000313" key="10">
    <source>
        <dbReference type="EMBL" id="VVC97828.1"/>
    </source>
</evidence>
<evidence type="ECO:0000256" key="2">
    <source>
        <dbReference type="ARBA" id="ARBA00022656"/>
    </source>
</evidence>
<keyword evidence="7" id="KW-0720">Serine protease</keyword>
<evidence type="ECO:0000256" key="7">
    <source>
        <dbReference type="RuleBase" id="RU363034"/>
    </source>
</evidence>
<keyword evidence="6" id="KW-1205">Fibrinolytic toxin</keyword>
<dbReference type="PANTHER" id="PTHR24250:SF50">
    <property type="entry name" value="PEPTIDASE S1 DOMAIN-CONTAINING PROTEIN"/>
    <property type="match status" value="1"/>
</dbReference>
<evidence type="ECO:0000256" key="6">
    <source>
        <dbReference type="ARBA" id="ARBA00084094"/>
    </source>
</evidence>
<accession>A0A5E4QLM9</accession>
<dbReference type="Proteomes" id="UP000324832">
    <property type="component" value="Unassembled WGS sequence"/>
</dbReference>
<dbReference type="InterPro" id="IPR001254">
    <property type="entry name" value="Trypsin_dom"/>
</dbReference>
<comment type="function">
    <text evidence="5">Fibrinolytic activity; shows preferential cleavage of Arg-Gly bonds in all three fibrinogen chains. Contact with the caterpillars causes severe bleeding, due the anticoagulant effect of the protein.</text>
</comment>
<keyword evidence="7" id="KW-0378">Hydrolase</keyword>
<dbReference type="SMART" id="SM00020">
    <property type="entry name" value="Tryp_SPc"/>
    <property type="match status" value="1"/>
</dbReference>
<dbReference type="PROSITE" id="PS00135">
    <property type="entry name" value="TRYPSIN_SER"/>
    <property type="match status" value="1"/>
</dbReference>